<keyword evidence="5 8" id="KW-0472">Membrane</keyword>
<dbReference type="PANTHER" id="PTHR13624:SF6">
    <property type="entry name" value="EMEI"/>
    <property type="match status" value="1"/>
</dbReference>
<dbReference type="OrthoDB" id="784140at2759"/>
<dbReference type="EMBL" id="CM004392">
    <property type="protein sequence ID" value="OAY48272.1"/>
    <property type="molecule type" value="Genomic_DNA"/>
</dbReference>
<feature type="transmembrane region" description="Helical" evidence="8">
    <location>
        <begin position="12"/>
        <end position="35"/>
    </location>
</feature>
<gene>
    <name evidence="9" type="ORF">MANES_06G145800</name>
</gene>
<feature type="region of interest" description="Disordered" evidence="7">
    <location>
        <begin position="53"/>
        <end position="75"/>
    </location>
</feature>
<dbReference type="STRING" id="3983.A0A2C9VSX8"/>
<feature type="transmembrane region" description="Helical" evidence="8">
    <location>
        <begin position="121"/>
        <end position="141"/>
    </location>
</feature>
<evidence type="ECO:0000256" key="7">
    <source>
        <dbReference type="SAM" id="MobiDB-lite"/>
    </source>
</evidence>
<dbReference type="PANTHER" id="PTHR13624">
    <property type="entry name" value="RE42071P"/>
    <property type="match status" value="1"/>
</dbReference>
<feature type="transmembrane region" description="Helical" evidence="8">
    <location>
        <begin position="223"/>
        <end position="242"/>
    </location>
</feature>
<feature type="transmembrane region" description="Helical" evidence="8">
    <location>
        <begin position="191"/>
        <end position="211"/>
    </location>
</feature>
<feature type="transmembrane region" description="Helical" evidence="8">
    <location>
        <begin position="443"/>
        <end position="462"/>
    </location>
</feature>
<dbReference type="GO" id="GO:0016020">
    <property type="term" value="C:membrane"/>
    <property type="evidence" value="ECO:0007669"/>
    <property type="project" value="UniProtKB-SubCell"/>
</dbReference>
<evidence type="ECO:0008006" key="10">
    <source>
        <dbReference type="Google" id="ProtNLM"/>
    </source>
</evidence>
<comment type="subcellular location">
    <subcellularLocation>
        <location evidence="1">Membrane</location>
        <topology evidence="1">Multi-pass membrane protein</topology>
    </subcellularLocation>
</comment>
<evidence type="ECO:0000256" key="2">
    <source>
        <dbReference type="ARBA" id="ARBA00009706"/>
    </source>
</evidence>
<accession>A0A2C9VSX8</accession>
<feature type="transmembrane region" description="Helical" evidence="8">
    <location>
        <begin position="336"/>
        <end position="352"/>
    </location>
</feature>
<evidence type="ECO:0000256" key="1">
    <source>
        <dbReference type="ARBA" id="ARBA00004141"/>
    </source>
</evidence>
<dbReference type="AlphaFoldDB" id="A0A2C9VSX8"/>
<evidence type="ECO:0000256" key="6">
    <source>
        <dbReference type="ARBA" id="ARBA00023180"/>
    </source>
</evidence>
<evidence type="ECO:0000256" key="4">
    <source>
        <dbReference type="ARBA" id="ARBA00022989"/>
    </source>
</evidence>
<evidence type="ECO:0000256" key="5">
    <source>
        <dbReference type="ARBA" id="ARBA00023136"/>
    </source>
</evidence>
<comment type="similarity">
    <text evidence="2">Belongs to the TMEM161 family.</text>
</comment>
<organism evidence="9">
    <name type="scientific">Manihot esculenta</name>
    <name type="common">Cassava</name>
    <name type="synonym">Jatropha manihot</name>
    <dbReference type="NCBI Taxonomy" id="3983"/>
    <lineage>
        <taxon>Eukaryota</taxon>
        <taxon>Viridiplantae</taxon>
        <taxon>Streptophyta</taxon>
        <taxon>Embryophyta</taxon>
        <taxon>Tracheophyta</taxon>
        <taxon>Spermatophyta</taxon>
        <taxon>Magnoliopsida</taxon>
        <taxon>eudicotyledons</taxon>
        <taxon>Gunneridae</taxon>
        <taxon>Pentapetalae</taxon>
        <taxon>rosids</taxon>
        <taxon>fabids</taxon>
        <taxon>Malpighiales</taxon>
        <taxon>Euphorbiaceae</taxon>
        <taxon>Crotonoideae</taxon>
        <taxon>Manihoteae</taxon>
        <taxon>Manihot</taxon>
    </lineage>
</organism>
<protein>
    <recommendedName>
        <fullName evidence="10">Transmembrane protein 161B</fullName>
    </recommendedName>
</protein>
<keyword evidence="3 8" id="KW-0812">Transmembrane</keyword>
<proteinExistence type="inferred from homology"/>
<dbReference type="Pfam" id="PF10268">
    <property type="entry name" value="Tmemb_161AB"/>
    <property type="match status" value="1"/>
</dbReference>
<evidence type="ECO:0000313" key="9">
    <source>
        <dbReference type="EMBL" id="OAY48272.1"/>
    </source>
</evidence>
<evidence type="ECO:0000256" key="8">
    <source>
        <dbReference type="SAM" id="Phobius"/>
    </source>
</evidence>
<keyword evidence="6" id="KW-0325">Glycoprotein</keyword>
<feature type="transmembrane region" description="Helical" evidence="8">
    <location>
        <begin position="392"/>
        <end position="413"/>
    </location>
</feature>
<feature type="transmembrane region" description="Helical" evidence="8">
    <location>
        <begin position="263"/>
        <end position="290"/>
    </location>
</feature>
<dbReference type="InterPro" id="IPR019395">
    <property type="entry name" value="Transmembrane_161A/B"/>
</dbReference>
<reference evidence="9" key="1">
    <citation type="submission" date="2016-02" db="EMBL/GenBank/DDBJ databases">
        <title>WGS assembly of Manihot esculenta.</title>
        <authorList>
            <person name="Bredeson J.V."/>
            <person name="Prochnik S.E."/>
            <person name="Lyons J.B."/>
            <person name="Schmutz J."/>
            <person name="Grimwood J."/>
            <person name="Vrebalov J."/>
            <person name="Bart R.S."/>
            <person name="Amuge T."/>
            <person name="Ferguson M.E."/>
            <person name="Green R."/>
            <person name="Putnam N."/>
            <person name="Stites J."/>
            <person name="Rounsley S."/>
            <person name="Rokhsar D.S."/>
        </authorList>
    </citation>
    <scope>NUCLEOTIDE SEQUENCE [LARGE SCALE GENOMIC DNA]</scope>
    <source>
        <tissue evidence="9">Leaf</tissue>
    </source>
</reference>
<feature type="transmembrane region" description="Helical" evidence="8">
    <location>
        <begin position="147"/>
        <end position="170"/>
    </location>
</feature>
<dbReference type="OMA" id="WWVVFVW"/>
<sequence length="470" mass="53311">MLQFFQTYNNLIFQTSLSSSLTLLLIFLKIPILFLQGLHTYIHPENLGQQNGVKAAIRRPSNSDSPSGLDGYQNLSSKASTDFKRRNKSKEKFEFDENNAQIFRLSLDEAHLQSRLYFNDYWYSFIYSSVALSCLLLYKYLDVVEQRGIFVTGSLIPMILGFSGLSKVFLSLIRVSFEKSASTRSDKQLSALFGVLGFLFGLTICSGTVGPSVFDFDFGSVDGYGRAFVAFLMGCLAGILYMPAAKNARAFWLGTDQLRSNMIMISCGWFSRIILYANYFLAFFTALLWINPLADILIGKTIENGNRTHSNSSSSTGEADKLVRIVAFTRSEFTKFRLWCLLLSGLIQIMALRPNLQMYLNEALLSWYQRLHASKVPDLDFSRAKVFLHNHYLCLVVLQFFAPPILVLIFLGLSQIDIPLKNLQLLCSLLPCTAFVKEVTLLMGWWVIFLWAIFTSASLFLYRRGILYIS</sequence>
<keyword evidence="4 8" id="KW-1133">Transmembrane helix</keyword>
<evidence type="ECO:0000256" key="3">
    <source>
        <dbReference type="ARBA" id="ARBA00022692"/>
    </source>
</evidence>
<name>A0A2C9VSX8_MANES</name>